<sequence length="295" mass="32823">MPEPRTVIYWLSDRLIRAAFAVLMLMPFPLRRRVCGWLMSRVVAPLGGYRARIRENLALVLPDLPEAEVARLVRTVPENLGRSLAELYSAPDFLKLIRDEPLTGPGVEALAAAHAAGRPVMLVTGHIGNYDAIRAALILRGYRVGGLYRPMANPFFNEHYVRAISGIGKPLFPRGRKGLGDMVRFLRSGGMLGVVLDQSMGDGVPLSFMGHAALTALSSAELALRYDALVVPTYGIRRADGGFDLIVEAPVPHTTAAEMTQALNDSLEAQVRAHMDQWLWTHRRWKTRRRRVRKK</sequence>
<evidence type="ECO:0000256" key="1">
    <source>
        <dbReference type="ARBA" id="ARBA00004533"/>
    </source>
</evidence>
<protein>
    <submittedName>
        <fullName evidence="7">Lauroyl acyltransferase</fullName>
    </submittedName>
</protein>
<keyword evidence="4 7" id="KW-0808">Transferase</keyword>
<dbReference type="PIRSF" id="PIRSF026649">
    <property type="entry name" value="MsbB"/>
    <property type="match status" value="1"/>
</dbReference>
<dbReference type="GO" id="GO:0016746">
    <property type="term" value="F:acyltransferase activity"/>
    <property type="evidence" value="ECO:0007669"/>
    <property type="project" value="UniProtKB-KW"/>
</dbReference>
<keyword evidence="5" id="KW-0472">Membrane</keyword>
<gene>
    <name evidence="7" type="ORF">H7F16_13650</name>
</gene>
<keyword evidence="3" id="KW-0997">Cell inner membrane</keyword>
<proteinExistence type="predicted"/>
<evidence type="ECO:0000256" key="4">
    <source>
        <dbReference type="ARBA" id="ARBA00022679"/>
    </source>
</evidence>
<evidence type="ECO:0000256" key="6">
    <source>
        <dbReference type="ARBA" id="ARBA00023315"/>
    </source>
</evidence>
<dbReference type="PANTHER" id="PTHR30606:SF10">
    <property type="entry name" value="PHOSPHATIDYLINOSITOL MANNOSIDE ACYLTRANSFERASE"/>
    <property type="match status" value="1"/>
</dbReference>
<organism evidence="7 8">
    <name type="scientific">Paragemmobacter straminiformis</name>
    <dbReference type="NCBI Taxonomy" id="2045119"/>
    <lineage>
        <taxon>Bacteria</taxon>
        <taxon>Pseudomonadati</taxon>
        <taxon>Pseudomonadota</taxon>
        <taxon>Alphaproteobacteria</taxon>
        <taxon>Rhodobacterales</taxon>
        <taxon>Paracoccaceae</taxon>
        <taxon>Paragemmobacter</taxon>
    </lineage>
</organism>
<evidence type="ECO:0000313" key="7">
    <source>
        <dbReference type="EMBL" id="MBC2836559.1"/>
    </source>
</evidence>
<dbReference type="Proteomes" id="UP000555411">
    <property type="component" value="Unassembled WGS sequence"/>
</dbReference>
<dbReference type="RefSeq" id="WP_185798185.1">
    <property type="nucleotide sequence ID" value="NZ_JACLQD010000004.1"/>
</dbReference>
<dbReference type="AlphaFoldDB" id="A0A842IAD6"/>
<comment type="caution">
    <text evidence="7">The sequence shown here is derived from an EMBL/GenBank/DDBJ whole genome shotgun (WGS) entry which is preliminary data.</text>
</comment>
<accession>A0A842IAD6</accession>
<comment type="subcellular location">
    <subcellularLocation>
        <location evidence="1">Cell inner membrane</location>
    </subcellularLocation>
</comment>
<dbReference type="PANTHER" id="PTHR30606">
    <property type="entry name" value="LIPID A BIOSYNTHESIS LAUROYL ACYLTRANSFERASE"/>
    <property type="match status" value="1"/>
</dbReference>
<evidence type="ECO:0000313" key="8">
    <source>
        <dbReference type="Proteomes" id="UP000555411"/>
    </source>
</evidence>
<evidence type="ECO:0000256" key="5">
    <source>
        <dbReference type="ARBA" id="ARBA00023136"/>
    </source>
</evidence>
<name>A0A842IAD6_9RHOB</name>
<keyword evidence="6 7" id="KW-0012">Acyltransferase</keyword>
<dbReference type="InterPro" id="IPR004960">
    <property type="entry name" value="LipA_acyltrans"/>
</dbReference>
<evidence type="ECO:0000256" key="2">
    <source>
        <dbReference type="ARBA" id="ARBA00022475"/>
    </source>
</evidence>
<dbReference type="GO" id="GO:0005886">
    <property type="term" value="C:plasma membrane"/>
    <property type="evidence" value="ECO:0007669"/>
    <property type="project" value="UniProtKB-SubCell"/>
</dbReference>
<dbReference type="Pfam" id="PF03279">
    <property type="entry name" value="Lip_A_acyltrans"/>
    <property type="match status" value="1"/>
</dbReference>
<keyword evidence="8" id="KW-1185">Reference proteome</keyword>
<dbReference type="GO" id="GO:0009247">
    <property type="term" value="P:glycolipid biosynthetic process"/>
    <property type="evidence" value="ECO:0007669"/>
    <property type="project" value="UniProtKB-ARBA"/>
</dbReference>
<reference evidence="7 8" key="1">
    <citation type="journal article" date="2017" name="Int. J. Syst. Evol. Microbiol.">
        <title>Gemmobacter straminiformis sp. nov., isolated from an artificial fountain.</title>
        <authorList>
            <person name="Kang J.Y."/>
            <person name="Kim M.J."/>
            <person name="Chun J."/>
            <person name="Son K.P."/>
            <person name="Jahng K.Y."/>
        </authorList>
    </citation>
    <scope>NUCLEOTIDE SEQUENCE [LARGE SCALE GENOMIC DNA]</scope>
    <source>
        <strain evidence="7 8">CAM-8</strain>
    </source>
</reference>
<keyword evidence="2" id="KW-1003">Cell membrane</keyword>
<evidence type="ECO:0000256" key="3">
    <source>
        <dbReference type="ARBA" id="ARBA00022519"/>
    </source>
</evidence>
<dbReference type="EMBL" id="JACLQD010000004">
    <property type="protein sequence ID" value="MBC2836559.1"/>
    <property type="molecule type" value="Genomic_DNA"/>
</dbReference>
<dbReference type="CDD" id="cd07984">
    <property type="entry name" value="LPLAT_LABLAT-like"/>
    <property type="match status" value="1"/>
</dbReference>